<dbReference type="STRING" id="1244108.SAMN05444004_106101"/>
<dbReference type="SUPFAM" id="SSF54909">
    <property type="entry name" value="Dimeric alpha+beta barrel"/>
    <property type="match status" value="1"/>
</dbReference>
<keyword evidence="2" id="KW-0503">Monooxygenase</keyword>
<dbReference type="InterPro" id="IPR050744">
    <property type="entry name" value="AI-2_Isomerase_LsrG"/>
</dbReference>
<dbReference type="GO" id="GO:0005829">
    <property type="term" value="C:cytosol"/>
    <property type="evidence" value="ECO:0007669"/>
    <property type="project" value="TreeGrafter"/>
</dbReference>
<dbReference type="Pfam" id="PF03992">
    <property type="entry name" value="ABM"/>
    <property type="match status" value="1"/>
</dbReference>
<evidence type="ECO:0000313" key="3">
    <source>
        <dbReference type="Proteomes" id="UP000198914"/>
    </source>
</evidence>
<name>A0A1H3QE60_9RHOB</name>
<dbReference type="AlphaFoldDB" id="A0A1H3QE60"/>
<evidence type="ECO:0000313" key="2">
    <source>
        <dbReference type="EMBL" id="SDZ11854.1"/>
    </source>
</evidence>
<dbReference type="GO" id="GO:0004497">
    <property type="term" value="F:monooxygenase activity"/>
    <property type="evidence" value="ECO:0007669"/>
    <property type="project" value="UniProtKB-KW"/>
</dbReference>
<organism evidence="2 3">
    <name type="scientific">Jannaschia faecimaris</name>
    <dbReference type="NCBI Taxonomy" id="1244108"/>
    <lineage>
        <taxon>Bacteria</taxon>
        <taxon>Pseudomonadati</taxon>
        <taxon>Pseudomonadota</taxon>
        <taxon>Alphaproteobacteria</taxon>
        <taxon>Rhodobacterales</taxon>
        <taxon>Roseobacteraceae</taxon>
        <taxon>Jannaschia</taxon>
    </lineage>
</organism>
<keyword evidence="3" id="KW-1185">Reference proteome</keyword>
<reference evidence="3" key="1">
    <citation type="submission" date="2016-10" db="EMBL/GenBank/DDBJ databases">
        <authorList>
            <person name="Varghese N."/>
            <person name="Submissions S."/>
        </authorList>
    </citation>
    <scope>NUCLEOTIDE SEQUENCE [LARGE SCALE GENOMIC DNA]</scope>
    <source>
        <strain evidence="3">DSM 100420</strain>
    </source>
</reference>
<dbReference type="RefSeq" id="WP_092645082.1">
    <property type="nucleotide sequence ID" value="NZ_FNPX01000006.1"/>
</dbReference>
<dbReference type="PANTHER" id="PTHR33336">
    <property type="entry name" value="QUINOL MONOOXYGENASE YGIN-RELATED"/>
    <property type="match status" value="1"/>
</dbReference>
<protein>
    <submittedName>
        <fullName evidence="2">Quinol monooxygenase YgiN</fullName>
    </submittedName>
</protein>
<feature type="domain" description="ABM" evidence="1">
    <location>
        <begin position="2"/>
        <end position="93"/>
    </location>
</feature>
<keyword evidence="2" id="KW-0560">Oxidoreductase</keyword>
<evidence type="ECO:0000259" key="1">
    <source>
        <dbReference type="PROSITE" id="PS51725"/>
    </source>
</evidence>
<dbReference type="InterPro" id="IPR007138">
    <property type="entry name" value="ABM_dom"/>
</dbReference>
<dbReference type="EMBL" id="FNPX01000006">
    <property type="protein sequence ID" value="SDZ11854.1"/>
    <property type="molecule type" value="Genomic_DNA"/>
</dbReference>
<proteinExistence type="predicted"/>
<gene>
    <name evidence="2" type="ORF">SAMN05444004_106101</name>
</gene>
<dbReference type="PANTHER" id="PTHR33336:SF1">
    <property type="entry name" value="(4S)-4-HYDROXY-5-PHOSPHONOOXYPENTANE-2,3-DIONE ISOMERASE"/>
    <property type="match status" value="1"/>
</dbReference>
<sequence>MFAVVVTIQVAPERMAEFKPAMMDNARASLGEPACNRFDVATDPARPDEVFLYELYDDEAGFAAHRETPHYKAFDALTAPMIADKAVKTYAVVEG</sequence>
<dbReference type="InterPro" id="IPR011008">
    <property type="entry name" value="Dimeric_a/b-barrel"/>
</dbReference>
<dbReference type="OrthoDB" id="9812754at2"/>
<dbReference type="PROSITE" id="PS51725">
    <property type="entry name" value="ABM"/>
    <property type="match status" value="1"/>
</dbReference>
<dbReference type="Gene3D" id="3.30.70.100">
    <property type="match status" value="1"/>
</dbReference>
<dbReference type="Proteomes" id="UP000198914">
    <property type="component" value="Unassembled WGS sequence"/>
</dbReference>
<accession>A0A1H3QE60</accession>